<dbReference type="Proteomes" id="UP000554482">
    <property type="component" value="Unassembled WGS sequence"/>
</dbReference>
<dbReference type="GO" id="GO:0000151">
    <property type="term" value="C:ubiquitin ligase complex"/>
    <property type="evidence" value="ECO:0007669"/>
    <property type="project" value="TreeGrafter"/>
</dbReference>
<dbReference type="GO" id="GO:0030332">
    <property type="term" value="F:cyclin binding"/>
    <property type="evidence" value="ECO:0007669"/>
    <property type="project" value="TreeGrafter"/>
</dbReference>
<protein>
    <submittedName>
        <fullName evidence="1">HECT-like ubiquitin-conjugating enzyme (E2)-binding protein</fullName>
    </submittedName>
</protein>
<dbReference type="GO" id="GO:0005829">
    <property type="term" value="C:cytosol"/>
    <property type="evidence" value="ECO:0007669"/>
    <property type="project" value="TreeGrafter"/>
</dbReference>
<dbReference type="EMBL" id="JABWDY010033350">
    <property type="protein sequence ID" value="KAF5183474.1"/>
    <property type="molecule type" value="Genomic_DNA"/>
</dbReference>
<gene>
    <name evidence="1" type="ORF">FRX31_026939</name>
</gene>
<sequence>MQNPRTWRYTWETLTHIPILRLFLFNSKIKPLNQCKNLKVTLNFEESMLLVSWNEEIENKKDFFIDFIVRVPVPRVLVDLSSPVDFKLMEDYIEVKLVLLLPVDNPILINFDSIVNISGEETNSKMPQSLSVASDLKCLLSQDEVNFFCKKCSTKLTKRPLRSFVELPSADWREVADNWFGACCCSFGGISEKLVKQYANSYLYSEGSCLLDASSVVISSEELTEHVFPNSIDRSKADSLVCDLVDENNKTKPVVASRCNGTQRLSSENLYESASPNNKSIACSQVLNSACRAGEKFSFTLLKKERITSNLENERENYVDTAPSISSALSDFSGSTTSAHKDFASGSDHCCADITNNVPNHGSEVCTHDISAISSKDQIVTDCINPLRNQKALLNISLGNGFMVRNSNLSRDVDWNELRCPQCSSVLGAYPTTNEIHASADGGVRLFKCCTSTGLPVGASNDIFRNHTLHRVFVHQLMESADDELSFRTVLRDLSTRLPLLQIVLLNTDAWRCTGCCVDIEDNVRPFPKTELRRVVKVLFSDCSNNTEVQSRILEEWATKNQADEVFMFRHQVKELIESLNSAMDSFPSSCSSMQGLSLSFIEW</sequence>
<organism evidence="1 2">
    <name type="scientific">Thalictrum thalictroides</name>
    <name type="common">Rue-anemone</name>
    <name type="synonym">Anemone thalictroides</name>
    <dbReference type="NCBI Taxonomy" id="46969"/>
    <lineage>
        <taxon>Eukaryota</taxon>
        <taxon>Viridiplantae</taxon>
        <taxon>Streptophyta</taxon>
        <taxon>Embryophyta</taxon>
        <taxon>Tracheophyta</taxon>
        <taxon>Spermatophyta</taxon>
        <taxon>Magnoliopsida</taxon>
        <taxon>Ranunculales</taxon>
        <taxon>Ranunculaceae</taxon>
        <taxon>Thalictroideae</taxon>
        <taxon>Thalictrum</taxon>
    </lineage>
</organism>
<dbReference type="GO" id="GO:0000209">
    <property type="term" value="P:protein polyubiquitination"/>
    <property type="evidence" value="ECO:0007669"/>
    <property type="project" value="TreeGrafter"/>
</dbReference>
<dbReference type="GO" id="GO:0061630">
    <property type="term" value="F:ubiquitin protein ligase activity"/>
    <property type="evidence" value="ECO:0007669"/>
    <property type="project" value="TreeGrafter"/>
</dbReference>
<dbReference type="PANTHER" id="PTHR31531:SF2">
    <property type="entry name" value="E3 UBIQUITIN-PROTEIN LIGASE E3D"/>
    <property type="match status" value="1"/>
</dbReference>
<keyword evidence="2" id="KW-1185">Reference proteome</keyword>
<dbReference type="GO" id="GO:0006513">
    <property type="term" value="P:protein monoubiquitination"/>
    <property type="evidence" value="ECO:0007669"/>
    <property type="project" value="TreeGrafter"/>
</dbReference>
<dbReference type="AlphaFoldDB" id="A0A7J6VEG8"/>
<evidence type="ECO:0000313" key="1">
    <source>
        <dbReference type="EMBL" id="KAF5183474.1"/>
    </source>
</evidence>
<dbReference type="GO" id="GO:0043161">
    <property type="term" value="P:proteasome-mediated ubiquitin-dependent protein catabolic process"/>
    <property type="evidence" value="ECO:0007669"/>
    <property type="project" value="TreeGrafter"/>
</dbReference>
<accession>A0A7J6VEG8</accession>
<dbReference type="OrthoDB" id="781818at2759"/>
<evidence type="ECO:0000313" key="2">
    <source>
        <dbReference type="Proteomes" id="UP000554482"/>
    </source>
</evidence>
<dbReference type="InterPro" id="IPR019193">
    <property type="entry name" value="UBQ-conj_enz_E2-bd_prot"/>
</dbReference>
<dbReference type="GO" id="GO:0031624">
    <property type="term" value="F:ubiquitin conjugating enzyme binding"/>
    <property type="evidence" value="ECO:0007669"/>
    <property type="project" value="TreeGrafter"/>
</dbReference>
<dbReference type="GO" id="GO:0051865">
    <property type="term" value="P:protein autoubiquitination"/>
    <property type="evidence" value="ECO:0007669"/>
    <property type="project" value="TreeGrafter"/>
</dbReference>
<comment type="caution">
    <text evidence="1">The sequence shown here is derived from an EMBL/GenBank/DDBJ whole genome shotgun (WGS) entry which is preliminary data.</text>
</comment>
<dbReference type="GO" id="GO:0005634">
    <property type="term" value="C:nucleus"/>
    <property type="evidence" value="ECO:0007669"/>
    <property type="project" value="TreeGrafter"/>
</dbReference>
<name>A0A7J6VEG8_THATH</name>
<reference evidence="1 2" key="1">
    <citation type="submission" date="2020-06" db="EMBL/GenBank/DDBJ databases">
        <title>Transcriptomic and genomic resources for Thalictrum thalictroides and T. hernandezii: Facilitating candidate gene discovery in an emerging model plant lineage.</title>
        <authorList>
            <person name="Arias T."/>
            <person name="Riano-Pachon D.M."/>
            <person name="Di Stilio V.S."/>
        </authorList>
    </citation>
    <scope>NUCLEOTIDE SEQUENCE [LARGE SCALE GENOMIC DNA]</scope>
    <source>
        <strain evidence="2">cv. WT478/WT964</strain>
        <tissue evidence="1">Leaves</tissue>
    </source>
</reference>
<proteinExistence type="predicted"/>
<dbReference type="PANTHER" id="PTHR31531">
    <property type="entry name" value="E3 UBIQUITIN-PROTEIN LIGASE E3D FAMILY MEMBER"/>
    <property type="match status" value="1"/>
</dbReference>